<sequence length="374" mass="42145">MSYYDTIRDPSTFEQRVKGKDSLSALLHSGHWKSAVSQWGREHLFAHRVLCKEPKKGLPLFESLRLLPRNPRSTNACIDALVQGPESIDDLRFQMEPQLVQHYQPDSLGYVWAALAPFVRAGTGSIEHAPPEMAVKEASKRASKRPVELQDFVPSDQLTFGSSPDYKHRPATSGSNESHSSVGYVEGLVAPLVEDATVRLAGCFIRCVLNYGQRRDQANPFLYFRDERQTYSFAENLRIHAVDDGGIQFINMDGNRQHVAMLEGKRTFAKVIDGIPIVSDELLAQMVGEALAVRCAEVLAVSTTDFVTILAASHFIKIFHFHISNDFHRSYQELLADTDGYLHVYSTVWFDIRNGRHREDVVAHIFALMAWANE</sequence>
<evidence type="ECO:0000313" key="2">
    <source>
        <dbReference type="EMBL" id="KJZ69568.1"/>
    </source>
</evidence>
<dbReference type="Proteomes" id="UP000054481">
    <property type="component" value="Unassembled WGS sequence"/>
</dbReference>
<reference evidence="2 3" key="1">
    <citation type="journal article" date="2014" name="Genome Biol. Evol.">
        <title>Comparative genomics and transcriptomics analyses reveal divergent lifestyle features of nematode endoparasitic fungus Hirsutella minnesotensis.</title>
        <authorList>
            <person name="Lai Y."/>
            <person name="Liu K."/>
            <person name="Zhang X."/>
            <person name="Zhang X."/>
            <person name="Li K."/>
            <person name="Wang N."/>
            <person name="Shu C."/>
            <person name="Wu Y."/>
            <person name="Wang C."/>
            <person name="Bushley K.E."/>
            <person name="Xiang M."/>
            <person name="Liu X."/>
        </authorList>
    </citation>
    <scope>NUCLEOTIDE SEQUENCE [LARGE SCALE GENOMIC DNA]</scope>
    <source>
        <strain evidence="2 3">3608</strain>
    </source>
</reference>
<dbReference type="OrthoDB" id="4923338at2759"/>
<evidence type="ECO:0000256" key="1">
    <source>
        <dbReference type="SAM" id="MobiDB-lite"/>
    </source>
</evidence>
<gene>
    <name evidence="2" type="ORF">HIM_11030</name>
</gene>
<keyword evidence="3" id="KW-1185">Reference proteome</keyword>
<dbReference type="AlphaFoldDB" id="A0A0F7ZRG4"/>
<evidence type="ECO:0000313" key="3">
    <source>
        <dbReference type="Proteomes" id="UP000054481"/>
    </source>
</evidence>
<name>A0A0F7ZRG4_9HYPO</name>
<feature type="region of interest" description="Disordered" evidence="1">
    <location>
        <begin position="155"/>
        <end position="180"/>
    </location>
</feature>
<dbReference type="EMBL" id="KQ030698">
    <property type="protein sequence ID" value="KJZ69568.1"/>
    <property type="molecule type" value="Genomic_DNA"/>
</dbReference>
<organism evidence="2 3">
    <name type="scientific">Hirsutella minnesotensis 3608</name>
    <dbReference type="NCBI Taxonomy" id="1043627"/>
    <lineage>
        <taxon>Eukaryota</taxon>
        <taxon>Fungi</taxon>
        <taxon>Dikarya</taxon>
        <taxon>Ascomycota</taxon>
        <taxon>Pezizomycotina</taxon>
        <taxon>Sordariomycetes</taxon>
        <taxon>Hypocreomycetidae</taxon>
        <taxon>Hypocreales</taxon>
        <taxon>Ophiocordycipitaceae</taxon>
        <taxon>Hirsutella</taxon>
    </lineage>
</organism>
<accession>A0A0F7ZRG4</accession>
<proteinExistence type="predicted"/>
<protein>
    <submittedName>
        <fullName evidence="2">Uncharacterized protein</fullName>
    </submittedName>
</protein>